<dbReference type="InterPro" id="IPR015797">
    <property type="entry name" value="NUDIX_hydrolase-like_dom_sf"/>
</dbReference>
<dbReference type="PANTHER" id="PTHR12629:SF0">
    <property type="entry name" value="DIPHOSPHOINOSITOL-POLYPHOSPHATE DIPHOSPHATASE"/>
    <property type="match status" value="1"/>
</dbReference>
<dbReference type="InterPro" id="IPR047198">
    <property type="entry name" value="DDP-like_NUDIX"/>
</dbReference>
<dbReference type="GO" id="GO:0016462">
    <property type="term" value="F:pyrophosphatase activity"/>
    <property type="evidence" value="ECO:0007669"/>
    <property type="project" value="InterPro"/>
</dbReference>
<organism evidence="6">
    <name type="scientific">Rhizobium sp. ZPR3</name>
    <dbReference type="NCBI Taxonomy" id="3158967"/>
    <lineage>
        <taxon>Bacteria</taxon>
        <taxon>Pseudomonadati</taxon>
        <taxon>Pseudomonadota</taxon>
        <taxon>Alphaproteobacteria</taxon>
        <taxon>Hyphomicrobiales</taxon>
        <taxon>Rhizobiaceae</taxon>
        <taxon>Rhizobium/Agrobacterium group</taxon>
        <taxon>Rhizobium</taxon>
    </lineage>
</organism>
<dbReference type="SUPFAM" id="SSF55811">
    <property type="entry name" value="Nudix"/>
    <property type="match status" value="1"/>
</dbReference>
<accession>A0AAU7RX38</accession>
<reference evidence="6" key="1">
    <citation type="submission" date="2024-06" db="EMBL/GenBank/DDBJ databases">
        <authorList>
            <person name="Li T."/>
            <person name="Gao R."/>
        </authorList>
    </citation>
    <scope>NUCLEOTIDE SEQUENCE</scope>
    <source>
        <strain evidence="6">ZPR3</strain>
    </source>
</reference>
<evidence type="ECO:0000259" key="5">
    <source>
        <dbReference type="PROSITE" id="PS51462"/>
    </source>
</evidence>
<dbReference type="Pfam" id="PF00293">
    <property type="entry name" value="NUDIX"/>
    <property type="match status" value="1"/>
</dbReference>
<dbReference type="PROSITE" id="PS51462">
    <property type="entry name" value="NUDIX"/>
    <property type="match status" value="1"/>
</dbReference>
<dbReference type="InterPro" id="IPR020084">
    <property type="entry name" value="NUDIX_hydrolase_CS"/>
</dbReference>
<proteinExistence type="predicted"/>
<evidence type="ECO:0000256" key="3">
    <source>
        <dbReference type="ARBA" id="ARBA00022801"/>
    </source>
</evidence>
<feature type="domain" description="Nudix hydrolase" evidence="5">
    <location>
        <begin position="1"/>
        <end position="100"/>
    </location>
</feature>
<comment type="cofactor">
    <cofactor evidence="1">
        <name>Mg(2+)</name>
        <dbReference type="ChEBI" id="CHEBI:18420"/>
    </cofactor>
</comment>
<evidence type="ECO:0000313" key="6">
    <source>
        <dbReference type="EMBL" id="XBT94804.1"/>
    </source>
</evidence>
<dbReference type="RefSeq" id="WP_349958868.1">
    <property type="nucleotide sequence ID" value="NZ_CP157960.1"/>
</dbReference>
<dbReference type="Gene3D" id="3.90.79.10">
    <property type="entry name" value="Nucleoside Triphosphate Pyrophosphohydrolase"/>
    <property type="match status" value="1"/>
</dbReference>
<dbReference type="EMBL" id="CP157960">
    <property type="protein sequence ID" value="XBT94804.1"/>
    <property type="molecule type" value="Genomic_DNA"/>
</dbReference>
<dbReference type="CDD" id="cd04666">
    <property type="entry name" value="NUDIX_DIPP2_like_Nudt4"/>
    <property type="match status" value="1"/>
</dbReference>
<evidence type="ECO:0000256" key="2">
    <source>
        <dbReference type="ARBA" id="ARBA00022723"/>
    </source>
</evidence>
<evidence type="ECO:0000256" key="4">
    <source>
        <dbReference type="ARBA" id="ARBA00022842"/>
    </source>
</evidence>
<keyword evidence="2" id="KW-0479">Metal-binding</keyword>
<dbReference type="PROSITE" id="PS00893">
    <property type="entry name" value="NUDIX_BOX"/>
    <property type="match status" value="1"/>
</dbReference>
<sequence length="114" mass="12619">MPKGHVEPGETSQHAAQREAFEEAGIQGLAWKPVIGRFLYRKEGRPLIYKVSVHLLTVQGAATGYPEQGERQIQWVRLADAPRVVANPALGRIIASVMRYPLYGNVLRGTRSAL</sequence>
<dbReference type="PANTHER" id="PTHR12629">
    <property type="entry name" value="DIPHOSPHOINOSITOL POLYPHOSPHATE PHOSPHOHYDROLASE"/>
    <property type="match status" value="1"/>
</dbReference>
<dbReference type="GO" id="GO:0046872">
    <property type="term" value="F:metal ion binding"/>
    <property type="evidence" value="ECO:0007669"/>
    <property type="project" value="UniProtKB-KW"/>
</dbReference>
<protein>
    <submittedName>
        <fullName evidence="6">NUDIX domain-containing protein</fullName>
    </submittedName>
</protein>
<dbReference type="AlphaFoldDB" id="A0AAU7RX38"/>
<keyword evidence="4" id="KW-0460">Magnesium</keyword>
<dbReference type="InterPro" id="IPR000086">
    <property type="entry name" value="NUDIX_hydrolase_dom"/>
</dbReference>
<keyword evidence="3" id="KW-0378">Hydrolase</keyword>
<dbReference type="GO" id="GO:0005737">
    <property type="term" value="C:cytoplasm"/>
    <property type="evidence" value="ECO:0007669"/>
    <property type="project" value="TreeGrafter"/>
</dbReference>
<evidence type="ECO:0000256" key="1">
    <source>
        <dbReference type="ARBA" id="ARBA00001946"/>
    </source>
</evidence>
<name>A0AAU7RX38_9HYPH</name>
<gene>
    <name evidence="6" type="ORF">ABM479_05670</name>
</gene>